<proteinExistence type="predicted"/>
<evidence type="ECO:0000313" key="1">
    <source>
        <dbReference type="EMBL" id="MBD2200594.1"/>
    </source>
</evidence>
<evidence type="ECO:0000313" key="2">
    <source>
        <dbReference type="Proteomes" id="UP000658514"/>
    </source>
</evidence>
<dbReference type="EMBL" id="JACJQH010000098">
    <property type="protein sequence ID" value="MBD2200594.1"/>
    <property type="molecule type" value="Genomic_DNA"/>
</dbReference>
<organism evidence="1 2">
    <name type="scientific">Calothrix parietina FACHB-288</name>
    <dbReference type="NCBI Taxonomy" id="2692896"/>
    <lineage>
        <taxon>Bacteria</taxon>
        <taxon>Bacillati</taxon>
        <taxon>Cyanobacteriota</taxon>
        <taxon>Cyanophyceae</taxon>
        <taxon>Nostocales</taxon>
        <taxon>Calotrichaceae</taxon>
        <taxon>Calothrix</taxon>
    </lineage>
</organism>
<reference evidence="1 2" key="1">
    <citation type="journal article" date="2020" name="ISME J.">
        <title>Comparative genomics reveals insights into cyanobacterial evolution and habitat adaptation.</title>
        <authorList>
            <person name="Chen M.Y."/>
            <person name="Teng W.K."/>
            <person name="Zhao L."/>
            <person name="Hu C.X."/>
            <person name="Zhou Y.K."/>
            <person name="Han B.P."/>
            <person name="Song L.R."/>
            <person name="Shu W.S."/>
        </authorList>
    </citation>
    <scope>NUCLEOTIDE SEQUENCE [LARGE SCALE GENOMIC DNA]</scope>
    <source>
        <strain evidence="1 2">FACHB-288</strain>
    </source>
</reference>
<keyword evidence="2" id="KW-1185">Reference proteome</keyword>
<name>A0ABR8ALT1_9CYAN</name>
<dbReference type="Proteomes" id="UP000658514">
    <property type="component" value="Unassembled WGS sequence"/>
</dbReference>
<gene>
    <name evidence="1" type="ORF">H6G24_34965</name>
</gene>
<comment type="caution">
    <text evidence="1">The sequence shown here is derived from an EMBL/GenBank/DDBJ whole genome shotgun (WGS) entry which is preliminary data.</text>
</comment>
<protein>
    <submittedName>
        <fullName evidence="1">Uncharacterized protein</fullName>
    </submittedName>
</protein>
<sequence length="156" mass="18120">MSEIENLISQTEYDIYTAVCQQTNLFLFHLPGTIFSDHTADEPFHTLNNLERFGGEFKYKVIKHKGLMEDYEIKNARQWTLEKRFYVENGYRFISELTPQESHKPRGVFTLSRVGLSASLDYGLVHIAYSACGYYLLFHQNGSNWEPVGNIMSYCV</sequence>
<dbReference type="RefSeq" id="WP_190551648.1">
    <property type="nucleotide sequence ID" value="NZ_CAWPNO010000137.1"/>
</dbReference>
<accession>A0ABR8ALT1</accession>